<feature type="region of interest" description="Disordered" evidence="1">
    <location>
        <begin position="156"/>
        <end position="176"/>
    </location>
</feature>
<dbReference type="InterPro" id="IPR013783">
    <property type="entry name" value="Ig-like_fold"/>
</dbReference>
<sequence>MRKKFIASLLISVLLPFNLASPVLYALETTGDTSTAVTQEPQVIESSKEVVFRFTNSQTNEVVSNITVSLLDTGSGELVDSWTVLGQEKMLNLIAGKSYTLRFDSADGYVNTADTVLTVDETGQISTLQADGSWLKGETSGVLDSKLDPVPVITQESTSTVQSTADTSPTTATETSTVDPVNTLIKIPTILLNGTTTMAASYQLLKESDSSEIAIWTSTDANPEVELLPETNYHIRFQSIQTGYQKPSDVIFRLTQAGTFERLVGETWNTVTQFEVDVYRSSVLRAGSSTPVMSPITVSPTTIAPINRLQIIGNMPSTSKVELISYGAGYNRSQIVWGNTPEDNPIWGGGFDTNLDKIIASAAPNHNGLTVEFKPSNASETNYKTDPNAGWNPNDRSLSSTSMWVKVKYTDAAYYDGELVDAYATIKVTPFKTRTNRSELSPDGGYNYWRNKTYADQDNNKPIYYPTIQISGLLYGGWVRQNVDEFNVDLSFYRKGSNTPITLKGGTFNDEEATYYTINSLNPEYNYTDGAAHGPEYVLPENGTITAPYTVQNSNIRTSYDGDDALQYAYHGGINFWGNNGEDTPKSPLWNLNSVMFTTTDTTQIKMTLGALDRKPGKHALNNPAVNSWDASKVYRSNYIWSTINTDAFTSNQVTYKNIHVRKNWIGQANPTNAVTIELRATWKQDGVQKESFRQRQTLSTSNNWQASFIQVPDEASMSKIIQKLNPGAAISDFEYKTVEVNLPDGYSVKYSGDSFNGFTVTNTQVEAGLVITKKWLDNGQPIANQNTSNFGKIKVTLKRKFGQSVDGSFSKVIELEYNSDANLSWKKTVNNLMIQDSYGRKCTYFIEEDTSTIPDNFYIKEYLNQGIQLQYQTNLNQLGVTNERKQSQLVIQKLWFKSDGTTQLANVNLPSSLKVKLFRTTDGTTSGGELYKEVTLTRQATSGTYIWKTTETVPIRNKSGTAYYTYYIEEEKLVGYLEISNSSEKFVRFTSTNSPPTATLTLKNKVNPIYPATGGFGNLPYLMIGMFSIFIAIIIQYLQKKRKVFGEENMKKFTKILFTLFAALSLIVSSLGSVIAFAEQPNAPAADEKYDIVLTKVKLTDLSDWPKQTGENGTNYTGQKLTVTDYFGAGAETLANVWFEVHQGSATGDIVAEGLTGEDGTIKFTNLSAGKYYIVENKAKSKLTSSEQLANSAAVPVEIELPVFKADGGWYTTGDNAVHVYPKNTVDKPDVKKVVNETDMHDTSLIGESKTFKITSTMPEGIKDYQVLTFNDNFSKGLSYNGGFTPTLTRVGVETSIPATAYTFAEPAVGTKAAKLSIVFNKEYIATLKPKDVITIKYNAYINEDAIMGAANPNDISLTYGTNPSETKNVVPTTPPNEETPNPELHTGGKKFKKQDKVSQAGLPGAQFVVKKSENEFLKQTTNADGKVTKTEWVDSQETATVFTSKADGTFEVVGLPYGTANQKASEGSTDYQLVEIKAPQGYAKLQQPITFTVNANSYYEDPTAVNLVAADPQKVDNNKVTIPQTGGIGSVVVIVAGVLVAGFGLMLKRRLAK</sequence>
<keyword evidence="3" id="KW-0732">Signal</keyword>
<dbReference type="Pfam" id="PF05738">
    <property type="entry name" value="Cna_B"/>
    <property type="match status" value="1"/>
</dbReference>
<feature type="domain" description="Gram-positive pilin subunit D1 N-terminal" evidence="5">
    <location>
        <begin position="1152"/>
        <end position="1226"/>
    </location>
</feature>
<feature type="domain" description="SpaA-like prealbumin fold" evidence="6">
    <location>
        <begin position="1392"/>
        <end position="1499"/>
    </location>
</feature>
<feature type="region of interest" description="Disordered" evidence="1">
    <location>
        <begin position="1365"/>
        <end position="1391"/>
    </location>
</feature>
<dbReference type="SUPFAM" id="SSF49478">
    <property type="entry name" value="Cna protein B-type domain"/>
    <property type="match status" value="2"/>
</dbReference>
<feature type="signal peptide" evidence="3">
    <location>
        <begin position="1"/>
        <end position="26"/>
    </location>
</feature>
<dbReference type="InterPro" id="IPR008454">
    <property type="entry name" value="Collagen-bd_Cna-like_B-typ_dom"/>
</dbReference>
<dbReference type="InterPro" id="IPR048052">
    <property type="entry name" value="FM1-like"/>
</dbReference>
<accession>A0A6L8MX78</accession>
<keyword evidence="2" id="KW-0812">Transmembrane</keyword>
<evidence type="ECO:0000313" key="7">
    <source>
        <dbReference type="EMBL" id="MYN69731.1"/>
    </source>
</evidence>
<dbReference type="NCBIfam" id="NF033902">
    <property type="entry name" value="iso_D2_wall_anc"/>
    <property type="match status" value="1"/>
</dbReference>
<feature type="compositionally biased region" description="Low complexity" evidence="1">
    <location>
        <begin position="1370"/>
        <end position="1385"/>
    </location>
</feature>
<feature type="transmembrane region" description="Helical" evidence="2">
    <location>
        <begin position="1059"/>
        <end position="1079"/>
    </location>
</feature>
<dbReference type="InterPro" id="IPR032364">
    <property type="entry name" value="GramPos_pilinD1_N"/>
</dbReference>
<dbReference type="Gene3D" id="2.60.40.10">
    <property type="entry name" value="Immunoglobulins"/>
    <property type="match status" value="2"/>
</dbReference>
<feature type="transmembrane region" description="Helical" evidence="2">
    <location>
        <begin position="1020"/>
        <end position="1039"/>
    </location>
</feature>
<dbReference type="Pfam" id="PF16555">
    <property type="entry name" value="GramPos_pilinD1"/>
    <property type="match status" value="1"/>
</dbReference>
<dbReference type="Pfam" id="PF17802">
    <property type="entry name" value="SpaA"/>
    <property type="match status" value="1"/>
</dbReference>
<reference evidence="7 8" key="1">
    <citation type="submission" date="2019-11" db="EMBL/GenBank/DDBJ databases">
        <title>Divergent Streptococcus suis from cattle.</title>
        <authorList>
            <person name="Williamson C."/>
        </authorList>
    </citation>
    <scope>NUCLEOTIDE SEQUENCE [LARGE SCALE GENOMIC DNA]</scope>
    <source>
        <strain evidence="7 8">10-36905</strain>
    </source>
</reference>
<evidence type="ECO:0000256" key="1">
    <source>
        <dbReference type="SAM" id="MobiDB-lite"/>
    </source>
</evidence>
<evidence type="ECO:0000256" key="2">
    <source>
        <dbReference type="SAM" id="Phobius"/>
    </source>
</evidence>
<feature type="compositionally biased region" description="Low complexity" evidence="1">
    <location>
        <begin position="164"/>
        <end position="176"/>
    </location>
</feature>
<dbReference type="InterPro" id="IPR041033">
    <property type="entry name" value="SpaA_PFL_dom_1"/>
</dbReference>
<evidence type="ECO:0000256" key="3">
    <source>
        <dbReference type="SAM" id="SignalP"/>
    </source>
</evidence>
<feature type="transmembrane region" description="Helical" evidence="2">
    <location>
        <begin position="1529"/>
        <end position="1549"/>
    </location>
</feature>
<evidence type="ECO:0000259" key="4">
    <source>
        <dbReference type="Pfam" id="PF05738"/>
    </source>
</evidence>
<dbReference type="Gene3D" id="2.60.40.740">
    <property type="match status" value="1"/>
</dbReference>
<dbReference type="InterPro" id="IPR026466">
    <property type="entry name" value="Fim_isopep_form_D2_dom"/>
</dbReference>
<dbReference type="NCBIfam" id="TIGR01167">
    <property type="entry name" value="LPXTG_anchor"/>
    <property type="match status" value="1"/>
</dbReference>
<feature type="domain" description="CNA-B" evidence="4">
    <location>
        <begin position="772"/>
        <end position="853"/>
    </location>
</feature>
<feature type="chain" id="PRO_5026659469" evidence="3">
    <location>
        <begin position="27"/>
        <end position="1555"/>
    </location>
</feature>
<dbReference type="Gene3D" id="2.60.40.1140">
    <property type="entry name" value="Collagen-binding surface protein Cna, B-type domain"/>
    <property type="match status" value="1"/>
</dbReference>
<dbReference type="EMBL" id="WNXH01000007">
    <property type="protein sequence ID" value="MYN69731.1"/>
    <property type="molecule type" value="Genomic_DNA"/>
</dbReference>
<comment type="caution">
    <text evidence="7">The sequence shown here is derived from an EMBL/GenBank/DDBJ whole genome shotgun (WGS) entry which is preliminary data.</text>
</comment>
<evidence type="ECO:0000259" key="5">
    <source>
        <dbReference type="Pfam" id="PF16555"/>
    </source>
</evidence>
<evidence type="ECO:0000313" key="8">
    <source>
        <dbReference type="Proteomes" id="UP000483765"/>
    </source>
</evidence>
<keyword evidence="2" id="KW-1133">Transmembrane helix</keyword>
<gene>
    <name evidence="7" type="ORF">GLP18_05750</name>
</gene>
<name>A0A6L8MX78_STRSU</name>
<organism evidence="7 8">
    <name type="scientific">Streptococcus suis</name>
    <dbReference type="NCBI Taxonomy" id="1307"/>
    <lineage>
        <taxon>Bacteria</taxon>
        <taxon>Bacillati</taxon>
        <taxon>Bacillota</taxon>
        <taxon>Bacilli</taxon>
        <taxon>Lactobacillales</taxon>
        <taxon>Streptococcaceae</taxon>
        <taxon>Streptococcus</taxon>
    </lineage>
</organism>
<keyword evidence="2" id="KW-0472">Membrane</keyword>
<protein>
    <submittedName>
        <fullName evidence="7">SpaH/EbpB family LPXTG-anchored major pilin</fullName>
    </submittedName>
</protein>
<dbReference type="Proteomes" id="UP000483765">
    <property type="component" value="Unassembled WGS sequence"/>
</dbReference>
<dbReference type="RefSeq" id="WP_160864124.1">
    <property type="nucleotide sequence ID" value="NZ_WNXH01000007.1"/>
</dbReference>
<evidence type="ECO:0000259" key="6">
    <source>
        <dbReference type="Pfam" id="PF17802"/>
    </source>
</evidence>
<proteinExistence type="predicted"/>
<dbReference type="NCBIfam" id="TIGR04226">
    <property type="entry name" value="RrgB_K2N_iso_D2"/>
    <property type="match status" value="1"/>
</dbReference>